<dbReference type="PANTHER" id="PTHR42904">
    <property type="entry name" value="NUDIX HYDROLASE, NUDC SUBFAMILY"/>
    <property type="match status" value="1"/>
</dbReference>
<dbReference type="PANTHER" id="PTHR42904:SF6">
    <property type="entry name" value="NAD-CAPPED RNA HYDROLASE NUDT12"/>
    <property type="match status" value="1"/>
</dbReference>
<name>A0A562PCA0_9BURK</name>
<comment type="cofactor">
    <cofactor evidence="1">
        <name>Mg(2+)</name>
        <dbReference type="ChEBI" id="CHEBI:18420"/>
    </cofactor>
</comment>
<dbReference type="OrthoDB" id="9791656at2"/>
<dbReference type="InterPro" id="IPR015376">
    <property type="entry name" value="Znr_NADH_PPase"/>
</dbReference>
<evidence type="ECO:0000256" key="5">
    <source>
        <dbReference type="ARBA" id="ARBA00022723"/>
    </source>
</evidence>
<keyword evidence="14" id="KW-1185">Reference proteome</keyword>
<dbReference type="Proteomes" id="UP000437862">
    <property type="component" value="Chromosome"/>
</dbReference>
<dbReference type="GO" id="GO:0035529">
    <property type="term" value="F:NADH pyrophosphatase activity"/>
    <property type="evidence" value="ECO:0007669"/>
    <property type="project" value="TreeGrafter"/>
</dbReference>
<keyword evidence="5" id="KW-0479">Metal-binding</keyword>
<dbReference type="PROSITE" id="PS00893">
    <property type="entry name" value="NUDIX_BOX"/>
    <property type="match status" value="1"/>
</dbReference>
<evidence type="ECO:0000256" key="9">
    <source>
        <dbReference type="ARBA" id="ARBA00023679"/>
    </source>
</evidence>
<comment type="cofactor">
    <cofactor evidence="2">
        <name>Zn(2+)</name>
        <dbReference type="ChEBI" id="CHEBI:29105"/>
    </cofactor>
</comment>
<dbReference type="Pfam" id="PF09296">
    <property type="entry name" value="NUDIX-like"/>
    <property type="match status" value="1"/>
</dbReference>
<dbReference type="AlphaFoldDB" id="A0A562PCA0"/>
<reference evidence="12" key="2">
    <citation type="submission" date="2019-07" db="EMBL/GenBank/DDBJ databases">
        <authorList>
            <person name="Whitman W."/>
            <person name="Huntemann M."/>
            <person name="Clum A."/>
            <person name="Pillay M."/>
            <person name="Palaniappan K."/>
            <person name="Varghese N."/>
            <person name="Mikhailova N."/>
            <person name="Stamatis D."/>
            <person name="Reddy T."/>
            <person name="Daum C."/>
            <person name="Shapiro N."/>
            <person name="Ivanova N."/>
            <person name="Kyrpides N."/>
            <person name="Woyke T."/>
        </authorList>
    </citation>
    <scope>NUCLEOTIDE SEQUENCE</scope>
    <source>
        <strain evidence="12">CGMCC 1.10685</strain>
    </source>
</reference>
<dbReference type="EC" id="3.6.1.22" evidence="4"/>
<evidence type="ECO:0000256" key="2">
    <source>
        <dbReference type="ARBA" id="ARBA00001947"/>
    </source>
</evidence>
<evidence type="ECO:0000256" key="1">
    <source>
        <dbReference type="ARBA" id="ARBA00001946"/>
    </source>
</evidence>
<sequence length="269" mass="29653">MLMTPADFTPLLAPQPSDDPLTFLFHRGRLLLRSADLALPATLAPPERVHPVGLWQGRYCQVAWTDDEALPDDAHDWHGLRALFGVKDDAFVALAGRAAQIAEWARTHRYCGVCGTPMTAVAGERACRCPACGFTAYPRISPAMMVLIRKGDAVLLARHGQSPYQRFTALAGFLEAGESAEEAVHREVMEEVGLKVHNLRYFGSQSWPFPHSLMIAFTAEYLEGDIRTDPAEIAEARWFGPDDEFPEIPPGVSIASELIGAYRPRQAGR</sequence>
<dbReference type="PROSITE" id="PS51462">
    <property type="entry name" value="NUDIX"/>
    <property type="match status" value="1"/>
</dbReference>
<dbReference type="EMBL" id="VLKW01000016">
    <property type="protein sequence ID" value="TWI42115.1"/>
    <property type="molecule type" value="Genomic_DNA"/>
</dbReference>
<dbReference type="GO" id="GO:0006742">
    <property type="term" value="P:NADP+ catabolic process"/>
    <property type="evidence" value="ECO:0007669"/>
    <property type="project" value="TreeGrafter"/>
</dbReference>
<dbReference type="InterPro" id="IPR015797">
    <property type="entry name" value="NUDIX_hydrolase-like_dom_sf"/>
</dbReference>
<dbReference type="CDD" id="cd03429">
    <property type="entry name" value="NUDIX_NADH_pyrophosphatase_Nudt13"/>
    <property type="match status" value="1"/>
</dbReference>
<evidence type="ECO:0000256" key="8">
    <source>
        <dbReference type="ARBA" id="ARBA00023027"/>
    </source>
</evidence>
<dbReference type="GO" id="GO:0046872">
    <property type="term" value="F:metal ion binding"/>
    <property type="evidence" value="ECO:0007669"/>
    <property type="project" value="UniProtKB-KW"/>
</dbReference>
<dbReference type="EMBL" id="CP046904">
    <property type="protein sequence ID" value="QGZ40163.1"/>
    <property type="molecule type" value="Genomic_DNA"/>
</dbReference>
<proteinExistence type="inferred from homology"/>
<dbReference type="InterPro" id="IPR015375">
    <property type="entry name" value="NADH_PPase-like_N"/>
</dbReference>
<dbReference type="InterPro" id="IPR050241">
    <property type="entry name" value="NAD-cap_RNA_hydrolase_NudC"/>
</dbReference>
<reference evidence="11 14" key="3">
    <citation type="submission" date="2019-12" db="EMBL/GenBank/DDBJ databases">
        <title>Draft Genome Sequences of Six Type Strains of the Genus Massilia.</title>
        <authorList>
            <person name="Miess H."/>
            <person name="Frediansyah A."/>
            <person name="Goeker M."/>
            <person name="Gross H."/>
        </authorList>
    </citation>
    <scope>NUCLEOTIDE SEQUENCE [LARGE SCALE GENOMIC DNA]</scope>
    <source>
        <strain evidence="11 14">DSM 26639</strain>
    </source>
</reference>
<dbReference type="Pfam" id="PF09297">
    <property type="entry name" value="Zn_ribbon_NUD"/>
    <property type="match status" value="1"/>
</dbReference>
<keyword evidence="6 11" id="KW-0378">Hydrolase</keyword>
<organism evidence="12 13">
    <name type="scientific">Pseudoduganella flava</name>
    <dbReference type="NCBI Taxonomy" id="871742"/>
    <lineage>
        <taxon>Bacteria</taxon>
        <taxon>Pseudomonadati</taxon>
        <taxon>Pseudomonadota</taxon>
        <taxon>Betaproteobacteria</taxon>
        <taxon>Burkholderiales</taxon>
        <taxon>Oxalobacteraceae</taxon>
        <taxon>Telluria group</taxon>
        <taxon>Pseudoduganella</taxon>
    </lineage>
</organism>
<dbReference type="InterPro" id="IPR000086">
    <property type="entry name" value="NUDIX_hydrolase_dom"/>
</dbReference>
<dbReference type="GO" id="GO:0005829">
    <property type="term" value="C:cytosol"/>
    <property type="evidence" value="ECO:0007669"/>
    <property type="project" value="TreeGrafter"/>
</dbReference>
<comment type="similarity">
    <text evidence="3">Belongs to the Nudix hydrolase family. NudC subfamily.</text>
</comment>
<gene>
    <name evidence="11" type="primary">nudC</name>
    <name evidence="11" type="ORF">GO485_14645</name>
    <name evidence="12" type="ORF">IP92_05646</name>
</gene>
<dbReference type="Pfam" id="PF00293">
    <property type="entry name" value="NUDIX"/>
    <property type="match status" value="1"/>
</dbReference>
<evidence type="ECO:0000313" key="11">
    <source>
        <dbReference type="EMBL" id="QGZ40163.1"/>
    </source>
</evidence>
<keyword evidence="8" id="KW-0520">NAD</keyword>
<dbReference type="InterPro" id="IPR049734">
    <property type="entry name" value="NudC-like_C"/>
</dbReference>
<keyword evidence="7" id="KW-0460">Magnesium</keyword>
<dbReference type="Proteomes" id="UP000315112">
    <property type="component" value="Unassembled WGS sequence"/>
</dbReference>
<dbReference type="GO" id="GO:0019677">
    <property type="term" value="P:NAD+ catabolic process"/>
    <property type="evidence" value="ECO:0007669"/>
    <property type="project" value="TreeGrafter"/>
</dbReference>
<feature type="domain" description="Nudix hydrolase" evidence="10">
    <location>
        <begin position="138"/>
        <end position="261"/>
    </location>
</feature>
<evidence type="ECO:0000313" key="12">
    <source>
        <dbReference type="EMBL" id="TWI42115.1"/>
    </source>
</evidence>
<protein>
    <recommendedName>
        <fullName evidence="4">NAD(+) diphosphatase</fullName>
        <ecNumber evidence="4">3.6.1.22</ecNumber>
    </recommendedName>
</protein>
<evidence type="ECO:0000256" key="6">
    <source>
        <dbReference type="ARBA" id="ARBA00022801"/>
    </source>
</evidence>
<evidence type="ECO:0000256" key="3">
    <source>
        <dbReference type="ARBA" id="ARBA00009595"/>
    </source>
</evidence>
<dbReference type="NCBIfam" id="NF001299">
    <property type="entry name" value="PRK00241.1"/>
    <property type="match status" value="1"/>
</dbReference>
<evidence type="ECO:0000313" key="14">
    <source>
        <dbReference type="Proteomes" id="UP000437862"/>
    </source>
</evidence>
<dbReference type="Gene3D" id="3.90.79.20">
    <property type="match status" value="1"/>
</dbReference>
<dbReference type="SUPFAM" id="SSF55811">
    <property type="entry name" value="Nudix"/>
    <property type="match status" value="2"/>
</dbReference>
<evidence type="ECO:0000313" key="13">
    <source>
        <dbReference type="Proteomes" id="UP000315112"/>
    </source>
</evidence>
<evidence type="ECO:0000256" key="7">
    <source>
        <dbReference type="ARBA" id="ARBA00022842"/>
    </source>
</evidence>
<evidence type="ECO:0000259" key="10">
    <source>
        <dbReference type="PROSITE" id="PS51462"/>
    </source>
</evidence>
<dbReference type="Gene3D" id="3.90.79.10">
    <property type="entry name" value="Nucleoside Triphosphate Pyrophosphohydrolase"/>
    <property type="match status" value="1"/>
</dbReference>
<accession>A0A562PCA0</accession>
<reference evidence="12 13" key="1">
    <citation type="journal article" date="2015" name="Stand. Genomic Sci.">
        <title>Genomic Encyclopedia of Bacterial and Archaeal Type Strains, Phase III: the genomes of soil and plant-associated and newly described type strains.</title>
        <authorList>
            <person name="Whitman W.B."/>
            <person name="Woyke T."/>
            <person name="Klenk H.P."/>
            <person name="Zhou Y."/>
            <person name="Lilburn T.G."/>
            <person name="Beck B.J."/>
            <person name="De Vos P."/>
            <person name="Vandamme P."/>
            <person name="Eisen J.A."/>
            <person name="Garrity G."/>
            <person name="Hugenholtz P."/>
            <person name="Kyrpides N.C."/>
        </authorList>
    </citation>
    <scope>NUCLEOTIDE SEQUENCE [LARGE SCALE GENOMIC DNA]</scope>
    <source>
        <strain evidence="12 13">CGMCC 1.10685</strain>
    </source>
</reference>
<dbReference type="InterPro" id="IPR020084">
    <property type="entry name" value="NUDIX_hydrolase_CS"/>
</dbReference>
<comment type="catalytic activity">
    <reaction evidence="9">
        <text>a 5'-end NAD(+)-phospho-ribonucleoside in mRNA + H2O = a 5'-end phospho-adenosine-phospho-ribonucleoside in mRNA + beta-nicotinamide D-ribonucleotide + 2 H(+)</text>
        <dbReference type="Rhea" id="RHEA:60876"/>
        <dbReference type="Rhea" id="RHEA-COMP:15698"/>
        <dbReference type="Rhea" id="RHEA-COMP:15719"/>
        <dbReference type="ChEBI" id="CHEBI:14649"/>
        <dbReference type="ChEBI" id="CHEBI:15377"/>
        <dbReference type="ChEBI" id="CHEBI:15378"/>
        <dbReference type="ChEBI" id="CHEBI:144029"/>
        <dbReference type="ChEBI" id="CHEBI:144051"/>
    </reaction>
    <physiologicalReaction direction="left-to-right" evidence="9">
        <dbReference type="Rhea" id="RHEA:60877"/>
    </physiologicalReaction>
</comment>
<dbReference type="RefSeq" id="WP_145881680.1">
    <property type="nucleotide sequence ID" value="NZ_CP046904.1"/>
</dbReference>
<evidence type="ECO:0000256" key="4">
    <source>
        <dbReference type="ARBA" id="ARBA00012381"/>
    </source>
</evidence>